<sequence>MRNSAVLPVAKGRETNRAMLRRAGGLIGACVLGMGLSGCVGPTGPVYGQWSGYQSDGVSGYDRNVKLVLDGSPGAREGVYHLRVTQINPTAQLQGASGGYADDRWVLSTVKANGRTWSRIHLLGVPNAQYATYDMLPDRTLVPDIGGESPAASENSAMAYRLSVQSPDIYAYGRI</sequence>
<dbReference type="Proteomes" id="UP000578030">
    <property type="component" value="Unassembled WGS sequence"/>
</dbReference>
<name>A0A7W4K520_9PROT</name>
<evidence type="ECO:0000313" key="2">
    <source>
        <dbReference type="Proteomes" id="UP000578030"/>
    </source>
</evidence>
<dbReference type="EMBL" id="JABEQM010000001">
    <property type="protein sequence ID" value="MBB2200340.1"/>
    <property type="molecule type" value="Genomic_DNA"/>
</dbReference>
<comment type="caution">
    <text evidence="1">The sequence shown here is derived from an EMBL/GenBank/DDBJ whole genome shotgun (WGS) entry which is preliminary data.</text>
</comment>
<proteinExistence type="predicted"/>
<keyword evidence="2" id="KW-1185">Reference proteome</keyword>
<dbReference type="RefSeq" id="WP_182953572.1">
    <property type="nucleotide sequence ID" value="NZ_JABEQM010000001.1"/>
</dbReference>
<reference evidence="1 2" key="1">
    <citation type="submission" date="2020-04" db="EMBL/GenBank/DDBJ databases">
        <title>Description of novel Gluconacetobacter.</title>
        <authorList>
            <person name="Sombolestani A."/>
        </authorList>
    </citation>
    <scope>NUCLEOTIDE SEQUENCE [LARGE SCALE GENOMIC DNA]</scope>
    <source>
        <strain evidence="1 2">LMG 27802</strain>
    </source>
</reference>
<evidence type="ECO:0000313" key="1">
    <source>
        <dbReference type="EMBL" id="MBB2200340.1"/>
    </source>
</evidence>
<protein>
    <submittedName>
        <fullName evidence="1">Uncharacterized protein</fullName>
    </submittedName>
</protein>
<dbReference type="AlphaFoldDB" id="A0A7W4K520"/>
<organism evidence="1 2">
    <name type="scientific">Gluconacetobacter tumulisoli</name>
    <dbReference type="NCBI Taxonomy" id="1286189"/>
    <lineage>
        <taxon>Bacteria</taxon>
        <taxon>Pseudomonadati</taxon>
        <taxon>Pseudomonadota</taxon>
        <taxon>Alphaproteobacteria</taxon>
        <taxon>Acetobacterales</taxon>
        <taxon>Acetobacteraceae</taxon>
        <taxon>Gluconacetobacter</taxon>
    </lineage>
</organism>
<accession>A0A7W4K520</accession>
<gene>
    <name evidence="1" type="ORF">HLH28_01870</name>
</gene>